<dbReference type="EMBL" id="LT907975">
    <property type="protein sequence ID" value="SOB57771.1"/>
    <property type="molecule type" value="Genomic_DNA"/>
</dbReference>
<accession>A0A2C8F7F7</accession>
<feature type="chain" id="PRO_5012474289" evidence="1">
    <location>
        <begin position="24"/>
        <end position="301"/>
    </location>
</feature>
<name>A0A2C8F7F7_9BACT</name>
<sequence>MNSLKYVFFALILSVVTVSTASAGVVEVFVPADPETSVMALRNKAMTEGFAEALLQESSLILPGIMSEERGTLFKEYMVTRYKPYIQGYKVVSMHSGEEGVNLTLDVRVNRNLLRSALHNMGLSVTSTEPLGASVSLPESFSEEQISSVQGFMTLTGIRNTPDAFPAFYFEPGPEGTFKGRFETEDKEWTAVSKDISVVWFTLWSRYFKQLADKSVAKDKEVLSVNGWFSSDAALEFDARLRGWENAVQEVELVELDMLPSGVGGTWTLRYIDAQRFRMLLQSYLPQRGLTYQLAGDSVKE</sequence>
<organism evidence="2 3">
    <name type="scientific">Pseudodesulfovibrio profundus</name>
    <dbReference type="NCBI Taxonomy" id="57320"/>
    <lineage>
        <taxon>Bacteria</taxon>
        <taxon>Pseudomonadati</taxon>
        <taxon>Thermodesulfobacteriota</taxon>
        <taxon>Desulfovibrionia</taxon>
        <taxon>Desulfovibrionales</taxon>
        <taxon>Desulfovibrionaceae</taxon>
    </lineage>
</organism>
<dbReference type="AlphaFoldDB" id="A0A2C8F7F7"/>
<evidence type="ECO:0000313" key="3">
    <source>
        <dbReference type="Proteomes" id="UP000219215"/>
    </source>
</evidence>
<protein>
    <submittedName>
        <fullName evidence="2">Putative lipoprotein</fullName>
    </submittedName>
</protein>
<reference evidence="3" key="1">
    <citation type="submission" date="2017-09" db="EMBL/GenBank/DDBJ databases">
        <authorList>
            <person name="Regsiter A."/>
            <person name="William W."/>
        </authorList>
    </citation>
    <scope>NUCLEOTIDE SEQUENCE [LARGE SCALE GENOMIC DNA]</scope>
    <source>
        <strain evidence="3">500-1</strain>
    </source>
</reference>
<feature type="signal peptide" evidence="1">
    <location>
        <begin position="1"/>
        <end position="23"/>
    </location>
</feature>
<dbReference type="Proteomes" id="UP000219215">
    <property type="component" value="Chromosome DPRO"/>
</dbReference>
<keyword evidence="3" id="KW-1185">Reference proteome</keyword>
<proteinExistence type="predicted"/>
<keyword evidence="1" id="KW-0732">Signal</keyword>
<keyword evidence="2" id="KW-0449">Lipoprotein</keyword>
<evidence type="ECO:0000313" key="2">
    <source>
        <dbReference type="EMBL" id="SOB57771.1"/>
    </source>
</evidence>
<dbReference type="KEGG" id="pprf:DPRO_0880"/>
<evidence type="ECO:0000256" key="1">
    <source>
        <dbReference type="SAM" id="SignalP"/>
    </source>
</evidence>
<gene>
    <name evidence="2" type="ORF">DPRO_0880</name>
</gene>